<reference evidence="6 7" key="1">
    <citation type="submission" date="2019-02" db="EMBL/GenBank/DDBJ databases">
        <title>Deep-cultivation of Planctomycetes and their phenomic and genomic characterization uncovers novel biology.</title>
        <authorList>
            <person name="Wiegand S."/>
            <person name="Jogler M."/>
            <person name="Boedeker C."/>
            <person name="Pinto D."/>
            <person name="Vollmers J."/>
            <person name="Rivas-Marin E."/>
            <person name="Kohn T."/>
            <person name="Peeters S.H."/>
            <person name="Heuer A."/>
            <person name="Rast P."/>
            <person name="Oberbeckmann S."/>
            <person name="Bunk B."/>
            <person name="Jeske O."/>
            <person name="Meyerdierks A."/>
            <person name="Storesund J.E."/>
            <person name="Kallscheuer N."/>
            <person name="Luecker S."/>
            <person name="Lage O.M."/>
            <person name="Pohl T."/>
            <person name="Merkel B.J."/>
            <person name="Hornburger P."/>
            <person name="Mueller R.-W."/>
            <person name="Bruemmer F."/>
            <person name="Labrenz M."/>
            <person name="Spormann A.M."/>
            <person name="Op Den Camp H."/>
            <person name="Overmann J."/>
            <person name="Amann R."/>
            <person name="Jetten M.S.M."/>
            <person name="Mascher T."/>
            <person name="Medema M.H."/>
            <person name="Devos D.P."/>
            <person name="Kaster A.-K."/>
            <person name="Ovreas L."/>
            <person name="Rohde M."/>
            <person name="Galperin M.Y."/>
            <person name="Jogler C."/>
        </authorList>
    </citation>
    <scope>NUCLEOTIDE SEQUENCE [LARGE SCALE GENOMIC DNA]</scope>
    <source>
        <strain evidence="6 7">Pla52o</strain>
    </source>
</reference>
<dbReference type="SUPFAM" id="SSF53187">
    <property type="entry name" value="Zn-dependent exopeptidases"/>
    <property type="match status" value="1"/>
</dbReference>
<gene>
    <name evidence="6" type="primary">astE</name>
    <name evidence="6" type="ORF">Pla52o_56090</name>
</gene>
<evidence type="ECO:0000259" key="5">
    <source>
        <dbReference type="Pfam" id="PF24827"/>
    </source>
</evidence>
<dbReference type="AlphaFoldDB" id="A0A5C6BI02"/>
<evidence type="ECO:0000313" key="6">
    <source>
        <dbReference type="EMBL" id="TWU11171.1"/>
    </source>
</evidence>
<dbReference type="OrthoDB" id="9782876at2"/>
<dbReference type="InterPro" id="IPR053138">
    <property type="entry name" value="N-alpha-Ac-DABA_deacetylase"/>
</dbReference>
<keyword evidence="4" id="KW-0862">Zinc</keyword>
<accession>A0A5C6BI02</accession>
<keyword evidence="2" id="KW-0479">Metal-binding</keyword>
<protein>
    <submittedName>
        <fullName evidence="6">Succinylglutamate desuccinylase</fullName>
        <ecNumber evidence="6">3.5.1.96</ecNumber>
    </submittedName>
</protein>
<dbReference type="GO" id="GO:0009017">
    <property type="term" value="F:succinylglutamate desuccinylase activity"/>
    <property type="evidence" value="ECO:0007669"/>
    <property type="project" value="UniProtKB-EC"/>
</dbReference>
<organism evidence="6 7">
    <name type="scientific">Novipirellula galeiformis</name>
    <dbReference type="NCBI Taxonomy" id="2528004"/>
    <lineage>
        <taxon>Bacteria</taxon>
        <taxon>Pseudomonadati</taxon>
        <taxon>Planctomycetota</taxon>
        <taxon>Planctomycetia</taxon>
        <taxon>Pirellulales</taxon>
        <taxon>Pirellulaceae</taxon>
        <taxon>Novipirellula</taxon>
    </lineage>
</organism>
<dbReference type="PANTHER" id="PTHR37326">
    <property type="entry name" value="BLL3975 PROTEIN"/>
    <property type="match status" value="1"/>
</dbReference>
<dbReference type="EC" id="3.5.1.96" evidence="6"/>
<keyword evidence="7" id="KW-1185">Reference proteome</keyword>
<comment type="caution">
    <text evidence="6">The sequence shown here is derived from an EMBL/GenBank/DDBJ whole genome shotgun (WGS) entry which is preliminary data.</text>
</comment>
<comment type="cofactor">
    <cofactor evidence="1">
        <name>Zn(2+)</name>
        <dbReference type="ChEBI" id="CHEBI:29105"/>
    </cofactor>
</comment>
<name>A0A5C6BI02_9BACT</name>
<keyword evidence="3 6" id="KW-0378">Hydrolase</keyword>
<dbReference type="GO" id="GO:0016788">
    <property type="term" value="F:hydrolase activity, acting on ester bonds"/>
    <property type="evidence" value="ECO:0007669"/>
    <property type="project" value="InterPro"/>
</dbReference>
<evidence type="ECO:0000313" key="7">
    <source>
        <dbReference type="Proteomes" id="UP000316304"/>
    </source>
</evidence>
<proteinExistence type="predicted"/>
<evidence type="ECO:0000256" key="3">
    <source>
        <dbReference type="ARBA" id="ARBA00022801"/>
    </source>
</evidence>
<feature type="domain" description="Succinylglutamate desuccinylase/Aspartoacylase catalytic" evidence="5">
    <location>
        <begin position="19"/>
        <end position="191"/>
    </location>
</feature>
<dbReference type="Gene3D" id="3.40.630.10">
    <property type="entry name" value="Zn peptidases"/>
    <property type="match status" value="1"/>
</dbReference>
<dbReference type="CDD" id="cd06230">
    <property type="entry name" value="M14_ASTE_ASPA_like"/>
    <property type="match status" value="1"/>
</dbReference>
<dbReference type="EMBL" id="SJPT01000017">
    <property type="protein sequence ID" value="TWU11171.1"/>
    <property type="molecule type" value="Genomic_DNA"/>
</dbReference>
<dbReference type="Proteomes" id="UP000316304">
    <property type="component" value="Unassembled WGS sequence"/>
</dbReference>
<evidence type="ECO:0000256" key="4">
    <source>
        <dbReference type="ARBA" id="ARBA00022833"/>
    </source>
</evidence>
<dbReference type="PANTHER" id="PTHR37326:SF1">
    <property type="entry name" value="BLL3975 PROTEIN"/>
    <property type="match status" value="1"/>
</dbReference>
<evidence type="ECO:0000256" key="2">
    <source>
        <dbReference type="ARBA" id="ARBA00022723"/>
    </source>
</evidence>
<dbReference type="GO" id="GO:0046872">
    <property type="term" value="F:metal ion binding"/>
    <property type="evidence" value="ECO:0007669"/>
    <property type="project" value="UniProtKB-KW"/>
</dbReference>
<dbReference type="InterPro" id="IPR055438">
    <property type="entry name" value="AstE_AspA_cat"/>
</dbReference>
<evidence type="ECO:0000256" key="1">
    <source>
        <dbReference type="ARBA" id="ARBA00001947"/>
    </source>
</evidence>
<dbReference type="Pfam" id="PF24827">
    <property type="entry name" value="AstE_AspA_cat"/>
    <property type="match status" value="1"/>
</dbReference>
<sequence>MNMTDASLFDYREFTSDCDGPRLLITAGIHGDEYLPMLAVKELIDRFDTDAELRSSLRGSLTLIPIANQAAFERGNRCGADNIDLARVFPGTPNGNPTEQLACALSDQIRRADFFVDLHTGGTELCVFPMAGYTLHSDQSILEQQRQLAVAFGLPFVWGTSAELQGRSLSLARDCGVPAIYVEYLGAHRELAEAISGAAQSRTPDHPLVAGCLNVMRHLGILPEIAEPLPAACDVVEDERPGAGHMQAGPSAPATGFLVPAVELGQSIAKGDLLAEIVTATDRTKHQVLSQQSGRVLVIRDYPRINQGEAVAVVAESVKAE</sequence>